<organism evidence="2">
    <name type="scientific">marine sediment metagenome</name>
    <dbReference type="NCBI Taxonomy" id="412755"/>
    <lineage>
        <taxon>unclassified sequences</taxon>
        <taxon>metagenomes</taxon>
        <taxon>ecological metagenomes</taxon>
    </lineage>
</organism>
<evidence type="ECO:0000259" key="1">
    <source>
        <dbReference type="PROSITE" id="PS51737"/>
    </source>
</evidence>
<dbReference type="GO" id="GO:0000150">
    <property type="term" value="F:DNA strand exchange activity"/>
    <property type="evidence" value="ECO:0007669"/>
    <property type="project" value="InterPro"/>
</dbReference>
<dbReference type="InterPro" id="IPR025827">
    <property type="entry name" value="Zn_ribbon_recom_dom"/>
</dbReference>
<dbReference type="GO" id="GO:0003677">
    <property type="term" value="F:DNA binding"/>
    <property type="evidence" value="ECO:0007669"/>
    <property type="project" value="InterPro"/>
</dbReference>
<protein>
    <recommendedName>
        <fullName evidence="1">Recombinase domain-containing protein</fullName>
    </recommendedName>
</protein>
<dbReference type="PANTHER" id="PTHR30461">
    <property type="entry name" value="DNA-INVERTASE FROM LAMBDOID PROPHAGE"/>
    <property type="match status" value="1"/>
</dbReference>
<dbReference type="InterPro" id="IPR011109">
    <property type="entry name" value="DNA_bind_recombinase_dom"/>
</dbReference>
<dbReference type="Gene3D" id="3.90.1750.20">
    <property type="entry name" value="Putative Large Serine Recombinase, Chain B, Domain 2"/>
    <property type="match status" value="1"/>
</dbReference>
<gene>
    <name evidence="2" type="ORF">S12H4_34697</name>
</gene>
<dbReference type="Pfam" id="PF13408">
    <property type="entry name" value="Zn_ribbon_recom"/>
    <property type="match status" value="1"/>
</dbReference>
<dbReference type="InterPro" id="IPR050639">
    <property type="entry name" value="SSR_resolvase"/>
</dbReference>
<dbReference type="PANTHER" id="PTHR30461:SF23">
    <property type="entry name" value="DNA RECOMBINASE-RELATED"/>
    <property type="match status" value="1"/>
</dbReference>
<feature type="non-terminal residue" evidence="2">
    <location>
        <position position="272"/>
    </location>
</feature>
<sequence>MAGKLPGGSNTKLYGYNYLPGRGIGEGVRYINEEEAEWVRRIFKWYAEEELSLTKVANRLNSLGVINPSGNNRWARTTIYGILKQPAYIGQDLQVPDSTPLIIAKELFDSVQLMLRSRKQLSPRRMKREYLLRGHISCAQCGRHYIGQARVMGSKVYQYYFCLRAYNGDTPPKCHNRNWRVEELDTLVWAEVEKVLTNPELVFAELQKRTEESQGDMWVKELERVQRLIKNRKAQKERTYKAFYLTGDEETFKHDIATVEQDIKRLGAEASD</sequence>
<feature type="domain" description="Recombinase" evidence="1">
    <location>
        <begin position="13"/>
        <end position="121"/>
    </location>
</feature>
<dbReference type="InterPro" id="IPR038109">
    <property type="entry name" value="DNA_bind_recomb_sf"/>
</dbReference>
<name>X1SIZ2_9ZZZZ</name>
<dbReference type="Pfam" id="PF07508">
    <property type="entry name" value="Recombinase"/>
    <property type="match status" value="1"/>
</dbReference>
<dbReference type="EMBL" id="BARW01020551">
    <property type="protein sequence ID" value="GAI92938.1"/>
    <property type="molecule type" value="Genomic_DNA"/>
</dbReference>
<proteinExistence type="predicted"/>
<dbReference type="PROSITE" id="PS51737">
    <property type="entry name" value="RECOMBINASE_DNA_BIND"/>
    <property type="match status" value="1"/>
</dbReference>
<reference evidence="2" key="1">
    <citation type="journal article" date="2014" name="Front. Microbiol.">
        <title>High frequency of phylogenetically diverse reductive dehalogenase-homologous genes in deep subseafloor sedimentary metagenomes.</title>
        <authorList>
            <person name="Kawai M."/>
            <person name="Futagami T."/>
            <person name="Toyoda A."/>
            <person name="Takaki Y."/>
            <person name="Nishi S."/>
            <person name="Hori S."/>
            <person name="Arai W."/>
            <person name="Tsubouchi T."/>
            <person name="Morono Y."/>
            <person name="Uchiyama I."/>
            <person name="Ito T."/>
            <person name="Fujiyama A."/>
            <person name="Inagaki F."/>
            <person name="Takami H."/>
        </authorList>
    </citation>
    <scope>NUCLEOTIDE SEQUENCE</scope>
    <source>
        <strain evidence="2">Expedition CK06-06</strain>
    </source>
</reference>
<evidence type="ECO:0000313" key="2">
    <source>
        <dbReference type="EMBL" id="GAI92938.1"/>
    </source>
</evidence>
<comment type="caution">
    <text evidence="2">The sequence shown here is derived from an EMBL/GenBank/DDBJ whole genome shotgun (WGS) entry which is preliminary data.</text>
</comment>
<accession>X1SIZ2</accession>
<dbReference type="AlphaFoldDB" id="X1SIZ2"/>